<feature type="transmembrane region" description="Helical" evidence="6">
    <location>
        <begin position="58"/>
        <end position="78"/>
    </location>
</feature>
<feature type="transmembrane region" description="Helical" evidence="6">
    <location>
        <begin position="254"/>
        <end position="272"/>
    </location>
</feature>
<evidence type="ECO:0000256" key="5">
    <source>
        <dbReference type="SAM" id="MobiDB-lite"/>
    </source>
</evidence>
<keyword evidence="2 6" id="KW-0812">Transmembrane</keyword>
<feature type="transmembrane region" description="Helical" evidence="6">
    <location>
        <begin position="26"/>
        <end position="46"/>
    </location>
</feature>
<feature type="compositionally biased region" description="Low complexity" evidence="5">
    <location>
        <begin position="394"/>
        <end position="404"/>
    </location>
</feature>
<dbReference type="PANTHER" id="PTHR23514">
    <property type="entry name" value="BYPASS OF STOP CODON PROTEIN 6"/>
    <property type="match status" value="1"/>
</dbReference>
<proteinExistence type="predicted"/>
<dbReference type="InterPro" id="IPR036259">
    <property type="entry name" value="MFS_trans_sf"/>
</dbReference>
<feature type="transmembrane region" description="Helical" evidence="6">
    <location>
        <begin position="313"/>
        <end position="332"/>
    </location>
</feature>
<feature type="transmembrane region" description="Helical" evidence="6">
    <location>
        <begin position="223"/>
        <end position="248"/>
    </location>
</feature>
<evidence type="ECO:0000256" key="4">
    <source>
        <dbReference type="ARBA" id="ARBA00023136"/>
    </source>
</evidence>
<feature type="transmembrane region" description="Helical" evidence="6">
    <location>
        <begin position="180"/>
        <end position="202"/>
    </location>
</feature>
<feature type="transmembrane region" description="Helical" evidence="6">
    <location>
        <begin position="157"/>
        <end position="174"/>
    </location>
</feature>
<keyword evidence="8" id="KW-1185">Reference proteome</keyword>
<dbReference type="Gene3D" id="1.20.1250.20">
    <property type="entry name" value="MFS general substrate transporter like domains"/>
    <property type="match status" value="2"/>
</dbReference>
<evidence type="ECO:0000256" key="2">
    <source>
        <dbReference type="ARBA" id="ARBA00022692"/>
    </source>
</evidence>
<dbReference type="RefSeq" id="WP_277859945.1">
    <property type="nucleotide sequence ID" value="NZ_JARRAG010000001.1"/>
</dbReference>
<comment type="caution">
    <text evidence="7">The sequence shown here is derived from an EMBL/GenBank/DDBJ whole genome shotgun (WGS) entry which is preliminary data.</text>
</comment>
<dbReference type="CDD" id="cd17393">
    <property type="entry name" value="MFS_MosC_like"/>
    <property type="match status" value="1"/>
</dbReference>
<evidence type="ECO:0000256" key="1">
    <source>
        <dbReference type="ARBA" id="ARBA00004141"/>
    </source>
</evidence>
<feature type="transmembrane region" description="Helical" evidence="6">
    <location>
        <begin position="344"/>
        <end position="363"/>
    </location>
</feature>
<protein>
    <submittedName>
        <fullName evidence="7">MFS transporter</fullName>
    </submittedName>
</protein>
<evidence type="ECO:0000313" key="8">
    <source>
        <dbReference type="Proteomes" id="UP001216907"/>
    </source>
</evidence>
<dbReference type="InterPro" id="IPR051788">
    <property type="entry name" value="MFS_Transporter"/>
</dbReference>
<dbReference type="Pfam" id="PF07690">
    <property type="entry name" value="MFS_1"/>
    <property type="match status" value="1"/>
</dbReference>
<dbReference type="EMBL" id="JARRAG010000001">
    <property type="protein sequence ID" value="MDG3003595.1"/>
    <property type="molecule type" value="Genomic_DNA"/>
</dbReference>
<keyword evidence="3 6" id="KW-1133">Transmembrane helix</keyword>
<sequence length="420" mass="42052">MIAPPALMRRRYLPSSLRSPTGHERLAVFGLFALDGVGFGSWAAYLPTYKARLGLSDGQLGIALFALVIGSLVSMPAAGRALATRSTRAVVLAGSTSFSLTVPLVAFAAMTLGNMAAFTAAALLFGATKGLIDVSANAHAIDVERDGGGPLLSTCHGGWSLGVLCGATAVAGALKLGMPPLLATALIAAGLLGLTAAAHATLSSFDPPKTKGQAPSIRPRGRLIPLAGLAFLGLFCEGAMGDWATIYLADEVRATASAAALGFAAYSLVMMFGRFAGDRFVAKLGPVAVLAVSGLSVALGLGIALALRTYPAAVAGFALVGLGVSNMVPILFRSAGRGADSGAAIASVSTVGYLGFLVGPPLIGALSQSAGLSIALSVVILVGLTIAAGSRVVADPPKSASDPSSKSEERTPHVQSEATA</sequence>
<feature type="region of interest" description="Disordered" evidence="5">
    <location>
        <begin position="393"/>
        <end position="420"/>
    </location>
</feature>
<evidence type="ECO:0000313" key="7">
    <source>
        <dbReference type="EMBL" id="MDG3003595.1"/>
    </source>
</evidence>
<organism evidence="7 8">
    <name type="scientific">Paludisphaera mucosa</name>
    <dbReference type="NCBI Taxonomy" id="3030827"/>
    <lineage>
        <taxon>Bacteria</taxon>
        <taxon>Pseudomonadati</taxon>
        <taxon>Planctomycetota</taxon>
        <taxon>Planctomycetia</taxon>
        <taxon>Isosphaerales</taxon>
        <taxon>Isosphaeraceae</taxon>
        <taxon>Paludisphaera</taxon>
    </lineage>
</organism>
<name>A0ABT6F899_9BACT</name>
<comment type="subcellular location">
    <subcellularLocation>
        <location evidence="1">Membrane</location>
        <topology evidence="1">Multi-pass membrane protein</topology>
    </subcellularLocation>
</comment>
<evidence type="ECO:0000256" key="3">
    <source>
        <dbReference type="ARBA" id="ARBA00022989"/>
    </source>
</evidence>
<accession>A0ABT6F899</accession>
<dbReference type="SUPFAM" id="SSF103473">
    <property type="entry name" value="MFS general substrate transporter"/>
    <property type="match status" value="1"/>
</dbReference>
<reference evidence="7 8" key="1">
    <citation type="submission" date="2023-03" db="EMBL/GenBank/DDBJ databases">
        <title>Paludisphaera mucosa sp. nov. a novel planctomycete from northern fen.</title>
        <authorList>
            <person name="Ivanova A."/>
        </authorList>
    </citation>
    <scope>NUCLEOTIDE SEQUENCE [LARGE SCALE GENOMIC DNA]</scope>
    <source>
        <strain evidence="7 8">Pla2</strain>
    </source>
</reference>
<feature type="transmembrane region" description="Helical" evidence="6">
    <location>
        <begin position="90"/>
        <end position="110"/>
    </location>
</feature>
<keyword evidence="4 6" id="KW-0472">Membrane</keyword>
<dbReference type="PANTHER" id="PTHR23514:SF13">
    <property type="entry name" value="INNER MEMBRANE PROTEIN YBJJ"/>
    <property type="match status" value="1"/>
</dbReference>
<feature type="transmembrane region" description="Helical" evidence="6">
    <location>
        <begin position="284"/>
        <end position="307"/>
    </location>
</feature>
<gene>
    <name evidence="7" type="ORF">PZE19_07435</name>
</gene>
<dbReference type="Proteomes" id="UP001216907">
    <property type="component" value="Unassembled WGS sequence"/>
</dbReference>
<feature type="transmembrane region" description="Helical" evidence="6">
    <location>
        <begin position="116"/>
        <end position="136"/>
    </location>
</feature>
<feature type="transmembrane region" description="Helical" evidence="6">
    <location>
        <begin position="369"/>
        <end position="389"/>
    </location>
</feature>
<evidence type="ECO:0000256" key="6">
    <source>
        <dbReference type="SAM" id="Phobius"/>
    </source>
</evidence>
<dbReference type="InterPro" id="IPR011701">
    <property type="entry name" value="MFS"/>
</dbReference>